<accession>A0A1I9G1Z8</accession>
<name>A0A1I9G1Z8_BRUMA</name>
<reference evidence="1" key="2">
    <citation type="submission" date="2012-12" db="EMBL/GenBank/DDBJ databases">
        <authorList>
            <consortium name="WormBase Consortium"/>
            <person name="Ghedin E."/>
            <person name="Paulini M."/>
        </authorList>
    </citation>
    <scope>NUCLEOTIDE SEQUENCE</scope>
    <source>
        <strain evidence="1">FR3</strain>
    </source>
</reference>
<dbReference type="EMBL" id="LN856943">
    <property type="protein sequence ID" value="CDP95418.1"/>
    <property type="molecule type" value="Genomic_DNA"/>
</dbReference>
<reference evidence="1" key="1">
    <citation type="journal article" date="2007" name="Science">
        <title>Draft genome of the filarial nematode parasite Brugia malayi.</title>
        <authorList>
            <person name="Ghedin E."/>
            <person name="Wang S."/>
            <person name="Spiro D."/>
            <person name="Caler E."/>
            <person name="Zhao Q."/>
            <person name="Crabtree J."/>
            <person name="Allen J.E."/>
            <person name="Delcher A.L."/>
            <person name="Guiliano D.B."/>
            <person name="Miranda-Saavedra D."/>
            <person name="Angiuoli S.V."/>
            <person name="Creasy T."/>
            <person name="Amedeo P."/>
            <person name="Haas B."/>
            <person name="El-Sayed N.M."/>
            <person name="Wortman J.R."/>
            <person name="Feldblyum T."/>
            <person name="Tallon L."/>
            <person name="Schatz M."/>
            <person name="Shumway M."/>
            <person name="Koo H."/>
            <person name="Salzberg S.L."/>
            <person name="Schobel S."/>
            <person name="Pertea M."/>
            <person name="Pop M."/>
            <person name="White O."/>
            <person name="Barton G.J."/>
            <person name="Carlow C.K."/>
            <person name="Crawford M.J."/>
            <person name="Daub J."/>
            <person name="Dimmic M.W."/>
            <person name="Estes C.F."/>
            <person name="Foster J.M."/>
            <person name="Ganatra M."/>
            <person name="Gregory W.F."/>
            <person name="Johnson N.M."/>
            <person name="Jin J."/>
            <person name="Komuniecki R."/>
            <person name="Korf I."/>
            <person name="Kumar S."/>
            <person name="Laney S."/>
            <person name="Li B.W."/>
            <person name="Li W."/>
            <person name="Lindblom T.H."/>
            <person name="Lustigman S."/>
            <person name="Ma D."/>
            <person name="Maina C.V."/>
            <person name="Martin D.M."/>
            <person name="McCarter J.P."/>
            <person name="McReynolds L."/>
            <person name="Mitreva M."/>
            <person name="Nutman T.B."/>
            <person name="Parkinson J."/>
            <person name="Peregrin-Alvarez J.M."/>
            <person name="Poole C."/>
            <person name="Ren Q."/>
            <person name="Saunders L."/>
            <person name="Sluder A.E."/>
            <person name="Smith K."/>
            <person name="Stanke M."/>
            <person name="Unnasch T.R."/>
            <person name="Ware J."/>
            <person name="Wei A.D."/>
            <person name="Weil G."/>
            <person name="Williams D.J."/>
            <person name="Zhang Y."/>
            <person name="Williams S.A."/>
            <person name="Fraser-Liggett C."/>
            <person name="Slatko B."/>
            <person name="Blaxter M.L."/>
            <person name="Scott A.L."/>
        </authorList>
    </citation>
    <scope>NUCLEOTIDE SEQUENCE</scope>
    <source>
        <strain evidence="1">FR3</strain>
    </source>
</reference>
<gene>
    <name evidence="1" type="primary">Bm14461</name>
    <name evidence="1" type="ORF">BM_Bm14461</name>
</gene>
<sequence>MDFKFWLERVNDGVLPGDRHMLALGTVTFVVPRI</sequence>
<protein>
    <submittedName>
        <fullName evidence="1">Bm14461</fullName>
    </submittedName>
</protein>
<dbReference type="AlphaFoldDB" id="A0A1I9G1Z8"/>
<evidence type="ECO:0000313" key="1">
    <source>
        <dbReference type="EMBL" id="CDP95418.1"/>
    </source>
</evidence>
<organism evidence="1">
    <name type="scientific">Brugia malayi</name>
    <name type="common">Filarial nematode worm</name>
    <dbReference type="NCBI Taxonomy" id="6279"/>
    <lineage>
        <taxon>Eukaryota</taxon>
        <taxon>Metazoa</taxon>
        <taxon>Ecdysozoa</taxon>
        <taxon>Nematoda</taxon>
        <taxon>Chromadorea</taxon>
        <taxon>Rhabditida</taxon>
        <taxon>Spirurina</taxon>
        <taxon>Spiruromorpha</taxon>
        <taxon>Filarioidea</taxon>
        <taxon>Onchocercidae</taxon>
        <taxon>Brugia</taxon>
    </lineage>
</organism>
<proteinExistence type="predicted"/>